<evidence type="ECO:0000313" key="4">
    <source>
        <dbReference type="Proteomes" id="UP000663845"/>
    </source>
</evidence>
<accession>A0A814ADC8</accession>
<organism evidence="2 4">
    <name type="scientific">Adineta steineri</name>
    <dbReference type="NCBI Taxonomy" id="433720"/>
    <lineage>
        <taxon>Eukaryota</taxon>
        <taxon>Metazoa</taxon>
        <taxon>Spiralia</taxon>
        <taxon>Gnathifera</taxon>
        <taxon>Rotifera</taxon>
        <taxon>Eurotatoria</taxon>
        <taxon>Bdelloidea</taxon>
        <taxon>Adinetida</taxon>
        <taxon>Adinetidae</taxon>
        <taxon>Adineta</taxon>
    </lineage>
</organism>
<comment type="caution">
    <text evidence="2">The sequence shown here is derived from an EMBL/GenBank/DDBJ whole genome shotgun (WGS) entry which is preliminary data.</text>
</comment>
<reference evidence="2" key="1">
    <citation type="submission" date="2021-02" db="EMBL/GenBank/DDBJ databases">
        <authorList>
            <person name="Nowell W R."/>
        </authorList>
    </citation>
    <scope>NUCLEOTIDE SEQUENCE</scope>
</reference>
<dbReference type="PANTHER" id="PTHR14136">
    <property type="entry name" value="BTB_POZ DOMAIN-CONTAINING PROTEIN KCTD9"/>
    <property type="match status" value="1"/>
</dbReference>
<dbReference type="PANTHER" id="PTHR14136:SF17">
    <property type="entry name" value="BTB_POZ DOMAIN-CONTAINING PROTEIN KCTD9"/>
    <property type="match status" value="1"/>
</dbReference>
<dbReference type="Gene3D" id="2.160.20.80">
    <property type="entry name" value="E3 ubiquitin-protein ligase SopA"/>
    <property type="match status" value="1"/>
</dbReference>
<evidence type="ECO:0000256" key="1">
    <source>
        <dbReference type="SAM" id="Phobius"/>
    </source>
</evidence>
<dbReference type="InterPro" id="IPR051082">
    <property type="entry name" value="Pentapeptide-BTB/POZ_domain"/>
</dbReference>
<keyword evidence="1" id="KW-1133">Transmembrane helix</keyword>
<name>A0A814ADC8_9BILA</name>
<dbReference type="EMBL" id="CAJNOG010000083">
    <property type="protein sequence ID" value="CAF0912664.1"/>
    <property type="molecule type" value="Genomic_DNA"/>
</dbReference>
<feature type="transmembrane region" description="Helical" evidence="1">
    <location>
        <begin position="21"/>
        <end position="43"/>
    </location>
</feature>
<dbReference type="InterPro" id="IPR001646">
    <property type="entry name" value="5peptide_repeat"/>
</dbReference>
<keyword evidence="1" id="KW-0812">Transmembrane</keyword>
<evidence type="ECO:0008006" key="5">
    <source>
        <dbReference type="Google" id="ProtNLM"/>
    </source>
</evidence>
<dbReference type="EMBL" id="CAJOAZ010008400">
    <property type="protein sequence ID" value="CAF4183850.1"/>
    <property type="molecule type" value="Genomic_DNA"/>
</dbReference>
<protein>
    <recommendedName>
        <fullName evidence="5">Pentapeptide repeat-containing protein</fullName>
    </recommendedName>
</protein>
<gene>
    <name evidence="2" type="ORF">JYZ213_LOCUS11170</name>
    <name evidence="3" type="ORF">OXD698_LOCUS39891</name>
</gene>
<dbReference type="SUPFAM" id="SSF141571">
    <property type="entry name" value="Pentapeptide repeat-like"/>
    <property type="match status" value="1"/>
</dbReference>
<dbReference type="Proteomes" id="UP000663844">
    <property type="component" value="Unassembled WGS sequence"/>
</dbReference>
<sequence>MEEKAMIKENSQTTRCKTEKFLQIISAIIIPLVIAIATIVITVQQNRYNQATRENDLDIAQKQREQDLLLANYTREQEQNLVDQQRQETLLDNYIRETSQFILSLNTSSYTIREYIFRPQALAVLRQLDAKRKSSVILFLHESGLLSRVGDSIRLVGANLDGLNLDIEEDGAFHTYLFDLALSRTSLVNASFNNRQLRYADFRDTQMRGASFQGATLLFAEFSAANLRNAKFSNANLRGADFSLADLTDCDLSDKQLYEEILTLDDAILPDGKTRGKAPNIIINGDAELGSVSGWNLHNRNNITATKYKNQTNQAYGKWYFQVNGNTTQLNMWQRIDVNSYSNMVRYGGIQMVLSMEASPLSSTCYMYVKTFDSHNTELQNEVEVLTKLEVEGDFLYASGVLPCHRDTGLIEIAIQTLGAKIIDNIHISLKHGGHSVD</sequence>
<evidence type="ECO:0000313" key="2">
    <source>
        <dbReference type="EMBL" id="CAF0912664.1"/>
    </source>
</evidence>
<dbReference type="Proteomes" id="UP000663845">
    <property type="component" value="Unassembled WGS sequence"/>
</dbReference>
<proteinExistence type="predicted"/>
<keyword evidence="1" id="KW-0472">Membrane</keyword>
<dbReference type="AlphaFoldDB" id="A0A814ADC8"/>
<evidence type="ECO:0000313" key="3">
    <source>
        <dbReference type="EMBL" id="CAF4183850.1"/>
    </source>
</evidence>
<dbReference type="Pfam" id="PF13599">
    <property type="entry name" value="Pentapeptide_4"/>
    <property type="match status" value="1"/>
</dbReference>